<name>A0A4Y5Z590_9GAMM</name>
<sequence>MDHPVHRYRDHEILCSPSGYTVLHRGVEVLVVGTSDAGSPLADCEHIDHMLEHAERAIDRLIADQVS</sequence>
<dbReference type="EMBL" id="CP041046">
    <property type="protein sequence ID" value="QDE40431.1"/>
    <property type="molecule type" value="Genomic_DNA"/>
</dbReference>
<proteinExistence type="predicted"/>
<dbReference type="RefSeq" id="WP_139984144.1">
    <property type="nucleotide sequence ID" value="NZ_CP041046.1"/>
</dbReference>
<organism evidence="1 2">
    <name type="scientific">Luteibacter pinisoli</name>
    <dbReference type="NCBI Taxonomy" id="2589080"/>
    <lineage>
        <taxon>Bacteria</taxon>
        <taxon>Pseudomonadati</taxon>
        <taxon>Pseudomonadota</taxon>
        <taxon>Gammaproteobacteria</taxon>
        <taxon>Lysobacterales</taxon>
        <taxon>Rhodanobacteraceae</taxon>
        <taxon>Luteibacter</taxon>
    </lineage>
</organism>
<protein>
    <submittedName>
        <fullName evidence="1">Uncharacterized protein</fullName>
    </submittedName>
</protein>
<keyword evidence="2" id="KW-1185">Reference proteome</keyword>
<gene>
    <name evidence="1" type="ORF">FIV34_15070</name>
</gene>
<accession>A0A4Y5Z590</accession>
<evidence type="ECO:0000313" key="1">
    <source>
        <dbReference type="EMBL" id="QDE40431.1"/>
    </source>
</evidence>
<dbReference type="OrthoDB" id="5958397at2"/>
<dbReference type="Proteomes" id="UP000316093">
    <property type="component" value="Chromosome"/>
</dbReference>
<dbReference type="KEGG" id="lpy:FIV34_15070"/>
<reference evidence="1 2" key="1">
    <citation type="submission" date="2019-06" db="EMBL/GenBank/DDBJ databases">
        <title>A complete genome sequence for Luteibacter pinisoli MAH-14.</title>
        <authorList>
            <person name="Baltrus D.A."/>
        </authorList>
    </citation>
    <scope>NUCLEOTIDE SEQUENCE [LARGE SCALE GENOMIC DNA]</scope>
    <source>
        <strain evidence="1 2">MAH-14</strain>
    </source>
</reference>
<evidence type="ECO:0000313" key="2">
    <source>
        <dbReference type="Proteomes" id="UP000316093"/>
    </source>
</evidence>
<dbReference type="AlphaFoldDB" id="A0A4Y5Z590"/>